<dbReference type="EMBL" id="AJJH01000102">
    <property type="protein sequence ID" value="EID78286.1"/>
    <property type="molecule type" value="Genomic_DNA"/>
</dbReference>
<proteinExistence type="predicted"/>
<gene>
    <name evidence="1" type="ORF">W59_19253</name>
</gene>
<dbReference type="Proteomes" id="UP000006447">
    <property type="component" value="Unassembled WGS sequence"/>
</dbReference>
<dbReference type="RefSeq" id="WP_007298546.1">
    <property type="nucleotide sequence ID" value="NZ_AJJH01000102.1"/>
</dbReference>
<dbReference type="AlphaFoldDB" id="I0WPH0"/>
<name>I0WPH0_RHOOP</name>
<organism evidence="1 2">
    <name type="scientific">Rhodococcus opacus RKJ300 = JCM 13270</name>
    <dbReference type="NCBI Taxonomy" id="1165867"/>
    <lineage>
        <taxon>Bacteria</taxon>
        <taxon>Bacillati</taxon>
        <taxon>Actinomycetota</taxon>
        <taxon>Actinomycetes</taxon>
        <taxon>Mycobacteriales</taxon>
        <taxon>Nocardiaceae</taxon>
        <taxon>Rhodococcus</taxon>
    </lineage>
</organism>
<evidence type="ECO:0000313" key="1">
    <source>
        <dbReference type="EMBL" id="EID78286.1"/>
    </source>
</evidence>
<sequence length="56" mass="6228">MDVEDRVTAESFELYGADRPVRNLPSASSPNLTSRSLLRHRSHLADAAQQICRDCA</sequence>
<accession>I0WPH0</accession>
<reference evidence="1 2" key="1">
    <citation type="journal article" date="2012" name="J. Bacteriol.">
        <title>Draft genome sequence of the nitrophenol-degrading actinomycete Rhodococcus imtechensis RKJ300.</title>
        <authorList>
            <person name="Vikram S."/>
            <person name="Kumar S."/>
            <person name="Subramanian S."/>
            <person name="Raghava G.P."/>
        </authorList>
    </citation>
    <scope>NUCLEOTIDE SEQUENCE [LARGE SCALE GENOMIC DNA]</scope>
    <source>
        <strain evidence="1 2">RKJ300</strain>
    </source>
</reference>
<protein>
    <submittedName>
        <fullName evidence="1">Uncharacterized protein</fullName>
    </submittedName>
</protein>
<evidence type="ECO:0000313" key="2">
    <source>
        <dbReference type="Proteomes" id="UP000006447"/>
    </source>
</evidence>
<dbReference type="PATRIC" id="fig|1165867.3.peg.3907"/>
<comment type="caution">
    <text evidence="1">The sequence shown here is derived from an EMBL/GenBank/DDBJ whole genome shotgun (WGS) entry which is preliminary data.</text>
</comment>